<sequence>MNGKAKGTFYSQQPQNLKYKELRQKALGQLVFGVNGHPFGGGYVGECFPRQRDDGHLTPTSVIQSRLPPTSSATLNGFFCFVPHVPLLISWGLFSATSNHVVE</sequence>
<proteinExistence type="predicted"/>
<accession>A0ABR3XPZ2</accession>
<comment type="caution">
    <text evidence="1">The sequence shown here is derived from an EMBL/GenBank/DDBJ whole genome shotgun (WGS) entry which is preliminary data.</text>
</comment>
<dbReference type="Proteomes" id="UP001586593">
    <property type="component" value="Unassembled WGS sequence"/>
</dbReference>
<keyword evidence="2" id="KW-1185">Reference proteome</keyword>
<evidence type="ECO:0000313" key="1">
    <source>
        <dbReference type="EMBL" id="KAL1878050.1"/>
    </source>
</evidence>
<reference evidence="1 2" key="1">
    <citation type="journal article" date="2024" name="Commun. Biol.">
        <title>Comparative genomic analysis of thermophilic fungi reveals convergent evolutionary adaptations and gene losses.</title>
        <authorList>
            <person name="Steindorff A.S."/>
            <person name="Aguilar-Pontes M.V."/>
            <person name="Robinson A.J."/>
            <person name="Andreopoulos B."/>
            <person name="LaButti K."/>
            <person name="Kuo A."/>
            <person name="Mondo S."/>
            <person name="Riley R."/>
            <person name="Otillar R."/>
            <person name="Haridas S."/>
            <person name="Lipzen A."/>
            <person name="Grimwood J."/>
            <person name="Schmutz J."/>
            <person name="Clum A."/>
            <person name="Reid I.D."/>
            <person name="Moisan M.C."/>
            <person name="Butler G."/>
            <person name="Nguyen T.T.M."/>
            <person name="Dewar K."/>
            <person name="Conant G."/>
            <person name="Drula E."/>
            <person name="Henrissat B."/>
            <person name="Hansel C."/>
            <person name="Singer S."/>
            <person name="Hutchinson M.I."/>
            <person name="de Vries R.P."/>
            <person name="Natvig D.O."/>
            <person name="Powell A.J."/>
            <person name="Tsang A."/>
            <person name="Grigoriev I.V."/>
        </authorList>
    </citation>
    <scope>NUCLEOTIDE SEQUENCE [LARGE SCALE GENOMIC DNA]</scope>
    <source>
        <strain evidence="1 2">ATCC 24622</strain>
    </source>
</reference>
<protein>
    <submittedName>
        <fullName evidence="1">Uncharacterized protein</fullName>
    </submittedName>
</protein>
<evidence type="ECO:0000313" key="2">
    <source>
        <dbReference type="Proteomes" id="UP001586593"/>
    </source>
</evidence>
<dbReference type="EMBL" id="JAZHXJ010000058">
    <property type="protein sequence ID" value="KAL1878050.1"/>
    <property type="molecule type" value="Genomic_DNA"/>
</dbReference>
<name>A0ABR3XPZ2_9PEZI</name>
<organism evidence="1 2">
    <name type="scientific">Phialemonium thermophilum</name>
    <dbReference type="NCBI Taxonomy" id="223376"/>
    <lineage>
        <taxon>Eukaryota</taxon>
        <taxon>Fungi</taxon>
        <taxon>Dikarya</taxon>
        <taxon>Ascomycota</taxon>
        <taxon>Pezizomycotina</taxon>
        <taxon>Sordariomycetes</taxon>
        <taxon>Sordariomycetidae</taxon>
        <taxon>Cephalothecales</taxon>
        <taxon>Cephalothecaceae</taxon>
        <taxon>Phialemonium</taxon>
    </lineage>
</organism>
<gene>
    <name evidence="1" type="ORF">VTK73DRAFT_8185</name>
</gene>